<gene>
    <name evidence="2" type="ORF">GUJ93_ZPchr0013g37417</name>
</gene>
<keyword evidence="3" id="KW-1185">Reference proteome</keyword>
<sequence length="101" mass="9733">MRTAGRRWGRSATGRDRQPGVSNGKDLNSVVATDLAATGVAKPDSARSSTYAAVGGLATATAGAVGLGSPASGRPAAAVGMLTPCATTSFSAVAAVNAVSV</sequence>
<evidence type="ECO:0000256" key="1">
    <source>
        <dbReference type="SAM" id="MobiDB-lite"/>
    </source>
</evidence>
<accession>A0A8J5WVR3</accession>
<protein>
    <submittedName>
        <fullName evidence="2">Uncharacterized protein</fullName>
    </submittedName>
</protein>
<proteinExistence type="predicted"/>
<evidence type="ECO:0000313" key="3">
    <source>
        <dbReference type="Proteomes" id="UP000729402"/>
    </source>
</evidence>
<reference evidence="2" key="2">
    <citation type="submission" date="2021-02" db="EMBL/GenBank/DDBJ databases">
        <authorList>
            <person name="Kimball J.A."/>
            <person name="Haas M.W."/>
            <person name="Macchietto M."/>
            <person name="Kono T."/>
            <person name="Duquette J."/>
            <person name="Shao M."/>
        </authorList>
    </citation>
    <scope>NUCLEOTIDE SEQUENCE</scope>
    <source>
        <tissue evidence="2">Fresh leaf tissue</tissue>
    </source>
</reference>
<name>A0A8J5WVR3_ZIZPA</name>
<comment type="caution">
    <text evidence="2">The sequence shown here is derived from an EMBL/GenBank/DDBJ whole genome shotgun (WGS) entry which is preliminary data.</text>
</comment>
<dbReference type="EMBL" id="JAAALK010000079">
    <property type="protein sequence ID" value="KAG8096396.1"/>
    <property type="molecule type" value="Genomic_DNA"/>
</dbReference>
<organism evidence="2 3">
    <name type="scientific">Zizania palustris</name>
    <name type="common">Northern wild rice</name>
    <dbReference type="NCBI Taxonomy" id="103762"/>
    <lineage>
        <taxon>Eukaryota</taxon>
        <taxon>Viridiplantae</taxon>
        <taxon>Streptophyta</taxon>
        <taxon>Embryophyta</taxon>
        <taxon>Tracheophyta</taxon>
        <taxon>Spermatophyta</taxon>
        <taxon>Magnoliopsida</taxon>
        <taxon>Liliopsida</taxon>
        <taxon>Poales</taxon>
        <taxon>Poaceae</taxon>
        <taxon>BOP clade</taxon>
        <taxon>Oryzoideae</taxon>
        <taxon>Oryzeae</taxon>
        <taxon>Zizaniinae</taxon>
        <taxon>Zizania</taxon>
    </lineage>
</organism>
<feature type="region of interest" description="Disordered" evidence="1">
    <location>
        <begin position="1"/>
        <end position="27"/>
    </location>
</feature>
<dbReference type="Proteomes" id="UP000729402">
    <property type="component" value="Unassembled WGS sequence"/>
</dbReference>
<evidence type="ECO:0000313" key="2">
    <source>
        <dbReference type="EMBL" id="KAG8096396.1"/>
    </source>
</evidence>
<reference evidence="2" key="1">
    <citation type="journal article" date="2021" name="bioRxiv">
        <title>Whole Genome Assembly and Annotation of Northern Wild Rice, Zizania palustris L., Supports a Whole Genome Duplication in the Zizania Genus.</title>
        <authorList>
            <person name="Haas M."/>
            <person name="Kono T."/>
            <person name="Macchietto M."/>
            <person name="Millas R."/>
            <person name="McGilp L."/>
            <person name="Shao M."/>
            <person name="Duquette J."/>
            <person name="Hirsch C.N."/>
            <person name="Kimball J."/>
        </authorList>
    </citation>
    <scope>NUCLEOTIDE SEQUENCE</scope>
    <source>
        <tissue evidence="2">Fresh leaf tissue</tissue>
    </source>
</reference>
<dbReference type="AlphaFoldDB" id="A0A8J5WVR3"/>